<reference evidence="1" key="1">
    <citation type="submission" date="2021-02" db="EMBL/GenBank/DDBJ databases">
        <authorList>
            <person name="Nowell W R."/>
        </authorList>
    </citation>
    <scope>NUCLEOTIDE SEQUENCE</scope>
</reference>
<dbReference type="Proteomes" id="UP000663874">
    <property type="component" value="Unassembled WGS sequence"/>
</dbReference>
<dbReference type="OrthoDB" id="424302at2759"/>
<dbReference type="Proteomes" id="UP000663889">
    <property type="component" value="Unassembled WGS sequence"/>
</dbReference>
<sequence length="135" mass="15071">MSSSSEPQDLITNDVNKMNVETQELIDKAADLVLHCRAILFTSGAGMGVNSGFGTFRGITADVWPPLLHHPELGYTSMCNPSWFRKPLVEHSKIDVHWRIRSKGQAIELPMEALTALTLIDEAYHVTLLRDQKKA</sequence>
<accession>A0A814QWN9</accession>
<dbReference type="Proteomes" id="UP000663864">
    <property type="component" value="Unassembled WGS sequence"/>
</dbReference>
<name>A0A814QWN9_9BILA</name>
<organism evidence="1 6">
    <name type="scientific">Rotaria sordida</name>
    <dbReference type="NCBI Taxonomy" id="392033"/>
    <lineage>
        <taxon>Eukaryota</taxon>
        <taxon>Metazoa</taxon>
        <taxon>Spiralia</taxon>
        <taxon>Gnathifera</taxon>
        <taxon>Rotifera</taxon>
        <taxon>Eurotatoria</taxon>
        <taxon>Bdelloidea</taxon>
        <taxon>Philodinida</taxon>
        <taxon>Philodinidae</taxon>
        <taxon>Rotaria</taxon>
    </lineage>
</organism>
<evidence type="ECO:0000313" key="5">
    <source>
        <dbReference type="EMBL" id="CAF4079526.1"/>
    </source>
</evidence>
<evidence type="ECO:0008006" key="7">
    <source>
        <dbReference type="Google" id="ProtNLM"/>
    </source>
</evidence>
<dbReference type="AlphaFoldDB" id="A0A814QWN9"/>
<dbReference type="EMBL" id="CAJOBD010000899">
    <property type="protein sequence ID" value="CAF3734069.1"/>
    <property type="molecule type" value="Genomic_DNA"/>
</dbReference>
<dbReference type="EMBL" id="CAJOBE010009191">
    <property type="protein sequence ID" value="CAF4079526.1"/>
    <property type="molecule type" value="Genomic_DNA"/>
</dbReference>
<proteinExistence type="predicted"/>
<evidence type="ECO:0000313" key="4">
    <source>
        <dbReference type="EMBL" id="CAF3734069.1"/>
    </source>
</evidence>
<dbReference type="SUPFAM" id="SSF52467">
    <property type="entry name" value="DHS-like NAD/FAD-binding domain"/>
    <property type="match status" value="1"/>
</dbReference>
<comment type="caution">
    <text evidence="1">The sequence shown here is derived from an EMBL/GenBank/DDBJ whole genome shotgun (WGS) entry which is preliminary data.</text>
</comment>
<gene>
    <name evidence="5" type="ORF">FNK824_LOCUS30281</name>
    <name evidence="4" type="ORF">JBS370_LOCUS11593</name>
    <name evidence="2" type="ORF">RFH988_LOCUS35756</name>
    <name evidence="3" type="ORF">SEV965_LOCUS35789</name>
    <name evidence="1" type="ORF">ZHD862_LOCUS18771</name>
</gene>
<dbReference type="EMBL" id="CAJNOO010005631">
    <property type="protein sequence ID" value="CAF1426218.1"/>
    <property type="molecule type" value="Genomic_DNA"/>
</dbReference>
<evidence type="ECO:0000313" key="6">
    <source>
        <dbReference type="Proteomes" id="UP000663864"/>
    </source>
</evidence>
<dbReference type="EMBL" id="CAJNOT010000991">
    <property type="protein sequence ID" value="CAF1123753.1"/>
    <property type="molecule type" value="Genomic_DNA"/>
</dbReference>
<dbReference type="Proteomes" id="UP000663882">
    <property type="component" value="Unassembled WGS sequence"/>
</dbReference>
<evidence type="ECO:0000313" key="1">
    <source>
        <dbReference type="EMBL" id="CAF1123753.1"/>
    </source>
</evidence>
<dbReference type="EMBL" id="CAJNOU010006043">
    <property type="protein sequence ID" value="CAF1495323.1"/>
    <property type="molecule type" value="Genomic_DNA"/>
</dbReference>
<dbReference type="Proteomes" id="UP000663836">
    <property type="component" value="Unassembled WGS sequence"/>
</dbReference>
<evidence type="ECO:0000313" key="2">
    <source>
        <dbReference type="EMBL" id="CAF1426218.1"/>
    </source>
</evidence>
<dbReference type="InterPro" id="IPR029035">
    <property type="entry name" value="DHS-like_NAD/FAD-binding_dom"/>
</dbReference>
<evidence type="ECO:0000313" key="3">
    <source>
        <dbReference type="EMBL" id="CAF1495323.1"/>
    </source>
</evidence>
<protein>
    <recommendedName>
        <fullName evidence="7">Deacetylase sirtuin-type domain-containing protein</fullName>
    </recommendedName>
</protein>